<dbReference type="InterPro" id="IPR000792">
    <property type="entry name" value="Tscrpt_reg_LuxR_C"/>
</dbReference>
<reference evidence="3" key="1">
    <citation type="submission" date="2018-09" db="EMBL/GenBank/DDBJ databases">
        <authorList>
            <person name="Zhu H."/>
        </authorList>
    </citation>
    <scope>NUCLEOTIDE SEQUENCE [LARGE SCALE GENOMIC DNA]</scope>
    <source>
        <strain evidence="3">K2W31S-8</strain>
    </source>
</reference>
<dbReference type="AlphaFoldDB" id="A0A385Z417"/>
<feature type="domain" description="HTH luxR-type" evidence="1">
    <location>
        <begin position="296"/>
        <end position="353"/>
    </location>
</feature>
<evidence type="ECO:0000313" key="2">
    <source>
        <dbReference type="EMBL" id="AYC33975.1"/>
    </source>
</evidence>
<dbReference type="Proteomes" id="UP000265560">
    <property type="component" value="Chromosome"/>
</dbReference>
<dbReference type="GO" id="GO:0003677">
    <property type="term" value="F:DNA binding"/>
    <property type="evidence" value="ECO:0007669"/>
    <property type="project" value="InterPro"/>
</dbReference>
<evidence type="ECO:0000313" key="3">
    <source>
        <dbReference type="Proteomes" id="UP000265560"/>
    </source>
</evidence>
<dbReference type="SUPFAM" id="SSF46894">
    <property type="entry name" value="C-terminal effector domain of the bipartite response regulators"/>
    <property type="match status" value="1"/>
</dbReference>
<proteinExistence type="predicted"/>
<organism evidence="2 3">
    <name type="scientific">Pseudomonas cavernae</name>
    <dbReference type="NCBI Taxonomy" id="2320867"/>
    <lineage>
        <taxon>Bacteria</taxon>
        <taxon>Pseudomonadati</taxon>
        <taxon>Pseudomonadota</taxon>
        <taxon>Gammaproteobacteria</taxon>
        <taxon>Pseudomonadales</taxon>
        <taxon>Pseudomonadaceae</taxon>
        <taxon>Pseudomonas</taxon>
    </lineage>
</organism>
<accession>A0A385Z417</accession>
<dbReference type="InterPro" id="IPR016032">
    <property type="entry name" value="Sig_transdc_resp-reg_C-effctor"/>
</dbReference>
<dbReference type="KEGG" id="pcav:D3880_17140"/>
<dbReference type="OrthoDB" id="6796428at2"/>
<protein>
    <submittedName>
        <fullName evidence="2">Helix-turn-helix transcriptional regulator</fullName>
    </submittedName>
</protein>
<dbReference type="InterPro" id="IPR036388">
    <property type="entry name" value="WH-like_DNA-bd_sf"/>
</dbReference>
<dbReference type="GO" id="GO:0006355">
    <property type="term" value="P:regulation of DNA-templated transcription"/>
    <property type="evidence" value="ECO:0007669"/>
    <property type="project" value="InterPro"/>
</dbReference>
<dbReference type="EMBL" id="CP032419">
    <property type="protein sequence ID" value="AYC33975.1"/>
    <property type="molecule type" value="Genomic_DNA"/>
</dbReference>
<gene>
    <name evidence="2" type="ORF">D3880_17140</name>
</gene>
<keyword evidence="3" id="KW-1185">Reference proteome</keyword>
<evidence type="ECO:0000259" key="1">
    <source>
        <dbReference type="SMART" id="SM00421"/>
    </source>
</evidence>
<sequence>MVYEGVLEPVPWTQLFDQLRLRLQANYVSLAIRSPAPGDPGLVIFAGQARPTIAVVYERSLYALDPFVKLPRDRVVMLQELIDEREWLDSVIYRDFLQPLQVRYMMGADLHTEENFESRLRVSRGPDGAPFEERDRALCTLLLPHLKRALRLHARLGGERTERRLYAATLERLSIGTLILGAQGEILLCNRTAEQILAESDGLQLHNGRLQASSGLDDRRLWRLIRKLTEARAEPGGSVVEAISLGRRKRPGSLGVLLRSIARAERYEAGPPAALEVIIRAPERQAEPSESLLRQLFQLTPAEAALAVQLGHGLTLEQAALGLNISRNTARAHLRVIFAKTGVTRQTALVQLLLSSVAALN</sequence>
<dbReference type="Gene3D" id="1.10.10.10">
    <property type="entry name" value="Winged helix-like DNA-binding domain superfamily/Winged helix DNA-binding domain"/>
    <property type="match status" value="1"/>
</dbReference>
<dbReference type="SMART" id="SM00421">
    <property type="entry name" value="HTH_LUXR"/>
    <property type="match status" value="1"/>
</dbReference>
<name>A0A385Z417_9PSED</name>